<sequence>MRGPEPVAVPLLVATHPTHEDVSAWAIRSSSAAPGI</sequence>
<name>A0A077M1Z1_9MICO</name>
<dbReference type="EMBL" id="CAJB01000425">
    <property type="protein sequence ID" value="CCH80363.1"/>
    <property type="molecule type" value="Genomic_DNA"/>
</dbReference>
<dbReference type="Proteomes" id="UP000035721">
    <property type="component" value="Unassembled WGS sequence"/>
</dbReference>
<dbReference type="AlphaFoldDB" id="A0A077M1Z1"/>
<evidence type="ECO:0000313" key="1">
    <source>
        <dbReference type="EMBL" id="CCH80363.1"/>
    </source>
</evidence>
<comment type="caution">
    <text evidence="1">The sequence shown here is derived from an EMBL/GenBank/DDBJ whole genome shotgun (WGS) entry which is preliminary data.</text>
</comment>
<proteinExistence type="predicted"/>
<keyword evidence="2" id="KW-1185">Reference proteome</keyword>
<accession>A0A077M1Z1</accession>
<protein>
    <submittedName>
        <fullName evidence="1">Uncharacterized protein</fullName>
    </submittedName>
</protein>
<evidence type="ECO:0000313" key="2">
    <source>
        <dbReference type="Proteomes" id="UP000035721"/>
    </source>
</evidence>
<organism evidence="1 2">
    <name type="scientific">Nostocoides japonicum T1-X7</name>
    <dbReference type="NCBI Taxonomy" id="1194083"/>
    <lineage>
        <taxon>Bacteria</taxon>
        <taxon>Bacillati</taxon>
        <taxon>Actinomycetota</taxon>
        <taxon>Actinomycetes</taxon>
        <taxon>Micrococcales</taxon>
        <taxon>Intrasporangiaceae</taxon>
        <taxon>Nostocoides</taxon>
    </lineage>
</organism>
<reference evidence="1 2" key="1">
    <citation type="journal article" date="2013" name="ISME J.">
        <title>A metabolic model for members of the genus Tetrasphaera involved in enhanced biological phosphorus removal.</title>
        <authorList>
            <person name="Kristiansen R."/>
            <person name="Nguyen H.T.T."/>
            <person name="Saunders A.M."/>
            <person name="Nielsen J.L."/>
            <person name="Wimmer R."/>
            <person name="Le V.Q."/>
            <person name="McIlroy S.J."/>
            <person name="Petrovski S."/>
            <person name="Seviour R.J."/>
            <person name="Calteau A."/>
            <person name="Nielsen K.L."/>
            <person name="Nielsen P.H."/>
        </authorList>
    </citation>
    <scope>NUCLEOTIDE SEQUENCE [LARGE SCALE GENOMIC DNA]</scope>
    <source>
        <strain evidence="1 2">T1-X7</strain>
    </source>
</reference>
<gene>
    <name evidence="1" type="ORF">BN12_90018</name>
</gene>